<protein>
    <submittedName>
        <fullName evidence="3">Uncharacterized protein</fullName>
    </submittedName>
</protein>
<accession>A0A9I9E1Y0</accession>
<feature type="chain" id="PRO_5039944712" evidence="2">
    <location>
        <begin position="22"/>
        <end position="86"/>
    </location>
</feature>
<dbReference type="Gramene" id="MELO3C027227.2.1">
    <property type="protein sequence ID" value="MELO3C027227.2.1"/>
    <property type="gene ID" value="MELO3C027227.2"/>
</dbReference>
<dbReference type="EnsemblPlants" id="MELO3C027227.2.1">
    <property type="protein sequence ID" value="MELO3C027227.2.1"/>
    <property type="gene ID" value="MELO3C027227.2"/>
</dbReference>
<feature type="signal peptide" evidence="2">
    <location>
        <begin position="1"/>
        <end position="21"/>
    </location>
</feature>
<dbReference type="AlphaFoldDB" id="A0A9I9E1Y0"/>
<keyword evidence="2" id="KW-0732">Signal</keyword>
<feature type="region of interest" description="Disordered" evidence="1">
    <location>
        <begin position="41"/>
        <end position="86"/>
    </location>
</feature>
<evidence type="ECO:0000313" key="3">
    <source>
        <dbReference type="EnsemblPlants" id="MELO3C027227.2.1"/>
    </source>
</evidence>
<organism evidence="3">
    <name type="scientific">Cucumis melo</name>
    <name type="common">Muskmelon</name>
    <dbReference type="NCBI Taxonomy" id="3656"/>
    <lineage>
        <taxon>Eukaryota</taxon>
        <taxon>Viridiplantae</taxon>
        <taxon>Streptophyta</taxon>
        <taxon>Embryophyta</taxon>
        <taxon>Tracheophyta</taxon>
        <taxon>Spermatophyta</taxon>
        <taxon>Magnoliopsida</taxon>
        <taxon>eudicotyledons</taxon>
        <taxon>Gunneridae</taxon>
        <taxon>Pentapetalae</taxon>
        <taxon>rosids</taxon>
        <taxon>fabids</taxon>
        <taxon>Cucurbitales</taxon>
        <taxon>Cucurbitaceae</taxon>
        <taxon>Benincaseae</taxon>
        <taxon>Cucumis</taxon>
    </lineage>
</organism>
<sequence length="86" mass="8790">MRHLCLLSLLLLPLLLPTTTSNLLVHRRALRPDATAKIGSHAHEFKLKPKGGGGGGGSGGGGGGLDTSNQRVFTLASGPSKRGDGH</sequence>
<feature type="compositionally biased region" description="Gly residues" evidence="1">
    <location>
        <begin position="50"/>
        <end position="65"/>
    </location>
</feature>
<evidence type="ECO:0000256" key="2">
    <source>
        <dbReference type="SAM" id="SignalP"/>
    </source>
</evidence>
<reference evidence="3" key="1">
    <citation type="submission" date="2023-03" db="UniProtKB">
        <authorList>
            <consortium name="EnsemblPlants"/>
        </authorList>
    </citation>
    <scope>IDENTIFICATION</scope>
</reference>
<proteinExistence type="predicted"/>
<name>A0A9I9E1Y0_CUCME</name>
<evidence type="ECO:0000256" key="1">
    <source>
        <dbReference type="SAM" id="MobiDB-lite"/>
    </source>
</evidence>